<keyword evidence="1" id="KW-0521">NADP</keyword>
<dbReference type="InterPro" id="IPR002347">
    <property type="entry name" value="SDR_fam"/>
</dbReference>
<evidence type="ECO:0000256" key="2">
    <source>
        <dbReference type="ARBA" id="ARBA00023002"/>
    </source>
</evidence>
<keyword evidence="4" id="KW-1185">Reference proteome</keyword>
<dbReference type="SUPFAM" id="SSF51735">
    <property type="entry name" value="NAD(P)-binding Rossmann-fold domains"/>
    <property type="match status" value="1"/>
</dbReference>
<dbReference type="InterPro" id="IPR036291">
    <property type="entry name" value="NAD(P)-bd_dom_sf"/>
</dbReference>
<protein>
    <submittedName>
        <fullName evidence="3">SDR family oxidoreductase</fullName>
    </submittedName>
</protein>
<dbReference type="Gene3D" id="3.40.50.720">
    <property type="entry name" value="NAD(P)-binding Rossmann-like Domain"/>
    <property type="match status" value="1"/>
</dbReference>
<gene>
    <name evidence="3" type="ORF">NG900_15975</name>
</gene>
<evidence type="ECO:0000256" key="1">
    <source>
        <dbReference type="ARBA" id="ARBA00022857"/>
    </source>
</evidence>
<dbReference type="NCBIfam" id="NF005752">
    <property type="entry name" value="PRK07576.1"/>
    <property type="match status" value="1"/>
</dbReference>
<accession>A0ABT1AMQ8</accession>
<evidence type="ECO:0000313" key="4">
    <source>
        <dbReference type="Proteomes" id="UP001162811"/>
    </source>
</evidence>
<dbReference type="PANTHER" id="PTHR43296:SF2">
    <property type="entry name" value="PEROXISOMAL 2,4-DIENOYL-COA REDUCTASE [(3E)-ENOYL-COA-PRODUCING]"/>
    <property type="match status" value="1"/>
</dbReference>
<keyword evidence="2" id="KW-0560">Oxidoreductase</keyword>
<dbReference type="Proteomes" id="UP001162811">
    <property type="component" value="Unassembled WGS sequence"/>
</dbReference>
<dbReference type="Pfam" id="PF13561">
    <property type="entry name" value="adh_short_C2"/>
    <property type="match status" value="1"/>
</dbReference>
<proteinExistence type="predicted"/>
<comment type="caution">
    <text evidence="3">The sequence shown here is derived from an EMBL/GenBank/DDBJ whole genome shotgun (WGS) entry which is preliminary data.</text>
</comment>
<dbReference type="InterPro" id="IPR045017">
    <property type="entry name" value="DECR2-like"/>
</dbReference>
<name>A0ABT1AMQ8_9RALS</name>
<reference evidence="3" key="1">
    <citation type="submission" date="2022-06" db="EMBL/GenBank/DDBJ databases">
        <authorList>
            <person name="Lu C.-H."/>
        </authorList>
    </citation>
    <scope>NUCLEOTIDE SEQUENCE</scope>
    <source>
        <strain evidence="3">21MJYT02-11</strain>
    </source>
</reference>
<dbReference type="PRINTS" id="PR00081">
    <property type="entry name" value="GDHRDH"/>
</dbReference>
<dbReference type="RefSeq" id="WP_252682218.1">
    <property type="nucleotide sequence ID" value="NZ_JAMXHT010000006.1"/>
</dbReference>
<dbReference type="EMBL" id="JAMXHT010000006">
    <property type="protein sequence ID" value="MCO5399698.1"/>
    <property type="molecule type" value="Genomic_DNA"/>
</dbReference>
<evidence type="ECO:0000313" key="3">
    <source>
        <dbReference type="EMBL" id="MCO5399698.1"/>
    </source>
</evidence>
<organism evidence="3 4">
    <name type="scientific">Ralstonia soli</name>
    <dbReference type="NCBI Taxonomy" id="2953896"/>
    <lineage>
        <taxon>Bacteria</taxon>
        <taxon>Pseudomonadati</taxon>
        <taxon>Pseudomonadota</taxon>
        <taxon>Betaproteobacteria</taxon>
        <taxon>Burkholderiales</taxon>
        <taxon>Burkholderiaceae</taxon>
        <taxon>Ralstonia</taxon>
    </lineage>
</organism>
<dbReference type="PANTHER" id="PTHR43296">
    <property type="entry name" value="PEROXISOMAL 2,4-DIENOYL-COA REDUCTASE"/>
    <property type="match status" value="1"/>
</dbReference>
<sequence length="287" mass="29591">MSSVFTPNLLAGRHAVITGAGSGINKRIAERFAKQGARITIIGRNAEKSAAAADGIQALGGEARGYSADVRDEDSLRTVLQTAQGVFGSVDICIAGAAGNFVAEAGTMSSKGFRTVIDIDLIGTFNTFRTVLPFLQADAANLLAISAVQSVMPTAAQAHVCAAKAGIDMLVRTLSIEWATRGVRCNAIAPGPVADTEGMKRLAPDGDASWARLLAGIPMGRAADRDEIADLALFLCCGAASYINGTVITIDGGQSNLGSLPFGDMLIESLQTTSSRASQEGATRISS</sequence>
<reference evidence="3" key="2">
    <citation type="journal article" date="2023" name="Front. Microbiol.">
        <title>Ralstonia chuxiongensis sp. nov., Ralstonia mojiangensis sp. nov., and Ralstonia soli sp. nov., isolated from tobacco fields, are three novel species in the family Burkholderiaceae.</title>
        <authorList>
            <person name="Lu C.H."/>
            <person name="Zhang Y.Y."/>
            <person name="Jiang N."/>
            <person name="Chen W."/>
            <person name="Shao X."/>
            <person name="Zhao Z.M."/>
            <person name="Lu W.L."/>
            <person name="Hu X."/>
            <person name="Xi Y.X."/>
            <person name="Zou S.Y."/>
            <person name="Wei Q.J."/>
            <person name="Lin Z.L."/>
            <person name="Gong L."/>
            <person name="Gai X.T."/>
            <person name="Zhang L.Q."/>
            <person name="Li J.Y."/>
            <person name="Jin Y."/>
            <person name="Xia Z.Y."/>
        </authorList>
    </citation>
    <scope>NUCLEOTIDE SEQUENCE</scope>
    <source>
        <strain evidence="3">21MJYT02-11</strain>
    </source>
</reference>